<evidence type="ECO:0000256" key="4">
    <source>
        <dbReference type="ARBA" id="ARBA00022989"/>
    </source>
</evidence>
<evidence type="ECO:0000313" key="11">
    <source>
        <dbReference type="Proteomes" id="UP000215902"/>
    </source>
</evidence>
<protein>
    <recommendedName>
        <fullName evidence="6">lysoplasmalogenase</fullName>
        <ecNumber evidence="6">3.3.2.2</ecNumber>
    </recommendedName>
</protein>
<comment type="subcellular location">
    <subcellularLocation>
        <location evidence="1">Membrane</location>
        <topology evidence="1">Multi-pass membrane protein</topology>
    </subcellularLocation>
</comment>
<evidence type="ECO:0000256" key="8">
    <source>
        <dbReference type="ARBA" id="ARBA00049560"/>
    </source>
</evidence>
<comment type="catalytic activity">
    <reaction evidence="8">
        <text>a 1-O-(1Z-alkenyl)-sn-glycero-3-phosphocholine + H2O = a 2,3-saturated aldehyde + sn-glycerol 3-phosphocholine</text>
        <dbReference type="Rhea" id="RHEA:22544"/>
        <dbReference type="ChEBI" id="CHEBI:15377"/>
        <dbReference type="ChEBI" id="CHEBI:16870"/>
        <dbReference type="ChEBI" id="CHEBI:73359"/>
        <dbReference type="ChEBI" id="CHEBI:77287"/>
        <dbReference type="EC" id="3.3.2.2"/>
    </reaction>
</comment>
<proteinExistence type="inferred from homology"/>
<dbReference type="AlphaFoldDB" id="A0A267DSJ6"/>
<name>A0A267DSJ6_9PLAT</name>
<evidence type="ECO:0000313" key="10">
    <source>
        <dbReference type="EMBL" id="PAA52271.1"/>
    </source>
</evidence>
<comment type="caution">
    <text evidence="10">The sequence shown here is derived from an EMBL/GenBank/DDBJ whole genome shotgun (WGS) entry which is preliminary data.</text>
</comment>
<evidence type="ECO:0000256" key="1">
    <source>
        <dbReference type="ARBA" id="ARBA00004141"/>
    </source>
</evidence>
<evidence type="ECO:0000256" key="5">
    <source>
        <dbReference type="ARBA" id="ARBA00023136"/>
    </source>
</evidence>
<organism evidence="10 11">
    <name type="scientific">Macrostomum lignano</name>
    <dbReference type="NCBI Taxonomy" id="282301"/>
    <lineage>
        <taxon>Eukaryota</taxon>
        <taxon>Metazoa</taxon>
        <taxon>Spiralia</taxon>
        <taxon>Lophotrochozoa</taxon>
        <taxon>Platyhelminthes</taxon>
        <taxon>Rhabditophora</taxon>
        <taxon>Macrostomorpha</taxon>
        <taxon>Macrostomida</taxon>
        <taxon>Macrostomidae</taxon>
        <taxon>Macrostomum</taxon>
    </lineage>
</organism>
<keyword evidence="11" id="KW-1185">Reference proteome</keyword>
<feature type="transmembrane region" description="Helical" evidence="9">
    <location>
        <begin position="33"/>
        <end position="52"/>
    </location>
</feature>
<keyword evidence="4 9" id="KW-1133">Transmembrane helix</keyword>
<evidence type="ECO:0000256" key="3">
    <source>
        <dbReference type="ARBA" id="ARBA00022692"/>
    </source>
</evidence>
<keyword evidence="5 9" id="KW-0472">Membrane</keyword>
<evidence type="ECO:0000256" key="2">
    <source>
        <dbReference type="ARBA" id="ARBA00007375"/>
    </source>
</evidence>
<accession>A0A267DSJ6</accession>
<sequence>MKSVGPRLVPFLKTAAAFFILYPEKVPRGLVYLAFKLAPVCCLIGFVLSLGVARGNIFAYNRRITLGLLLSALGDAALVFEDGFLAGVASFAAAQLCYTLAFGMQPPSRRLGCFMAAAGSLIYACIIPSVHGLSLRCIGLLYTCLIFTMLWRASARLNSGAWTSVSALLGAVLFVASDLSLVIDKFLVPLPAAHAFVMATYYLAQLGIALSCVDSHIRHTGELSLAHQQ</sequence>
<comment type="similarity">
    <text evidence="2">Belongs to the TMEM86 family.</text>
</comment>
<feature type="transmembrane region" description="Helical" evidence="9">
    <location>
        <begin position="64"/>
        <end position="80"/>
    </location>
</feature>
<feature type="transmembrane region" description="Helical" evidence="9">
    <location>
        <begin position="195"/>
        <end position="213"/>
    </location>
</feature>
<dbReference type="PANTHER" id="PTHR31885">
    <property type="entry name" value="GH04784P"/>
    <property type="match status" value="1"/>
</dbReference>
<dbReference type="EMBL" id="NIVC01003272">
    <property type="protein sequence ID" value="PAA52271.1"/>
    <property type="molecule type" value="Genomic_DNA"/>
</dbReference>
<dbReference type="STRING" id="282301.A0A267DSJ6"/>
<keyword evidence="3 9" id="KW-0812">Transmembrane</keyword>
<dbReference type="GO" id="GO:0016020">
    <property type="term" value="C:membrane"/>
    <property type="evidence" value="ECO:0007669"/>
    <property type="project" value="UniProtKB-SubCell"/>
</dbReference>
<feature type="transmembrane region" description="Helical" evidence="9">
    <location>
        <begin position="111"/>
        <end position="127"/>
    </location>
</feature>
<evidence type="ECO:0000256" key="9">
    <source>
        <dbReference type="SAM" id="Phobius"/>
    </source>
</evidence>
<comment type="catalytic activity">
    <reaction evidence="7">
        <text>a 1-O-(1Z-alkenyl)-sn-glycero-3-phosphoethanolamine + H2O = a 2,3-saturated aldehyde + sn-glycero-3-phosphoethanolamine</text>
        <dbReference type="Rhea" id="RHEA:16905"/>
        <dbReference type="ChEBI" id="CHEBI:15377"/>
        <dbReference type="ChEBI" id="CHEBI:73359"/>
        <dbReference type="ChEBI" id="CHEBI:77288"/>
        <dbReference type="ChEBI" id="CHEBI:143890"/>
        <dbReference type="EC" id="3.3.2.2"/>
    </reaction>
</comment>
<dbReference type="Pfam" id="PF07947">
    <property type="entry name" value="YhhN"/>
    <property type="match status" value="1"/>
</dbReference>
<evidence type="ECO:0000256" key="7">
    <source>
        <dbReference type="ARBA" id="ARBA00049458"/>
    </source>
</evidence>
<dbReference type="InterPro" id="IPR012506">
    <property type="entry name" value="TMEM86B-like"/>
</dbReference>
<reference evidence="10 11" key="1">
    <citation type="submission" date="2017-06" db="EMBL/GenBank/DDBJ databases">
        <title>A platform for efficient transgenesis in Macrostomum lignano, a flatworm model organism for stem cell research.</title>
        <authorList>
            <person name="Berezikov E."/>
        </authorList>
    </citation>
    <scope>NUCLEOTIDE SEQUENCE [LARGE SCALE GENOMIC DNA]</scope>
    <source>
        <strain evidence="10">DV1</strain>
        <tissue evidence="10">Whole organism</tissue>
    </source>
</reference>
<evidence type="ECO:0000256" key="6">
    <source>
        <dbReference type="ARBA" id="ARBA00035673"/>
    </source>
</evidence>
<dbReference type="EC" id="3.3.2.2" evidence="6"/>
<dbReference type="GO" id="GO:0047408">
    <property type="term" value="F:alkenylglycerophosphocholine hydrolase activity"/>
    <property type="evidence" value="ECO:0007669"/>
    <property type="project" value="UniProtKB-EC"/>
</dbReference>
<dbReference type="Proteomes" id="UP000215902">
    <property type="component" value="Unassembled WGS sequence"/>
</dbReference>
<gene>
    <name evidence="10" type="ORF">BOX15_Mlig013405g1</name>
</gene>
<dbReference type="PANTHER" id="PTHR31885:SF6">
    <property type="entry name" value="GH04784P"/>
    <property type="match status" value="1"/>
</dbReference>
<feature type="transmembrane region" description="Helical" evidence="9">
    <location>
        <begin position="165"/>
        <end position="183"/>
    </location>
</feature>
<dbReference type="OrthoDB" id="2133758at2759"/>